<evidence type="ECO:0000313" key="4">
    <source>
        <dbReference type="EMBL" id="SNS68330.1"/>
    </source>
</evidence>
<dbReference type="GO" id="GO:0005737">
    <property type="term" value="C:cytoplasm"/>
    <property type="evidence" value="ECO:0007669"/>
    <property type="project" value="TreeGrafter"/>
</dbReference>
<dbReference type="PANTHER" id="PTHR16305:SF35">
    <property type="entry name" value="TRANSCRIPTIONAL ACTIVATOR DOMAIN"/>
    <property type="match status" value="1"/>
</dbReference>
<evidence type="ECO:0000256" key="1">
    <source>
        <dbReference type="ARBA" id="ARBA00022741"/>
    </source>
</evidence>
<reference evidence="4 5" key="1">
    <citation type="submission" date="2017-06" db="EMBL/GenBank/DDBJ databases">
        <authorList>
            <person name="Kim H.J."/>
            <person name="Triplett B.A."/>
        </authorList>
    </citation>
    <scope>NUCLEOTIDE SEQUENCE [LARGE SCALE GENOMIC DNA]</scope>
    <source>
        <strain evidence="4 5">CGMCC 4.1858</strain>
    </source>
</reference>
<gene>
    <name evidence="4" type="ORF">SAMN05216252_107396</name>
</gene>
<dbReference type="Pfam" id="PF13191">
    <property type="entry name" value="AAA_16"/>
    <property type="match status" value="1"/>
</dbReference>
<dbReference type="Gene3D" id="1.10.10.10">
    <property type="entry name" value="Winged helix-like DNA-binding domain superfamily/Winged helix DNA-binding domain"/>
    <property type="match status" value="1"/>
</dbReference>
<dbReference type="InterPro" id="IPR036388">
    <property type="entry name" value="WH-like_DNA-bd_sf"/>
</dbReference>
<proteinExistence type="predicted"/>
<dbReference type="Pfam" id="PF00196">
    <property type="entry name" value="GerE"/>
    <property type="match status" value="1"/>
</dbReference>
<dbReference type="Gene3D" id="3.40.50.300">
    <property type="entry name" value="P-loop containing nucleotide triphosphate hydrolases"/>
    <property type="match status" value="1"/>
</dbReference>
<accession>A0A239GGS8</accession>
<evidence type="ECO:0000313" key="5">
    <source>
        <dbReference type="Proteomes" id="UP000198280"/>
    </source>
</evidence>
<dbReference type="InterPro" id="IPR016032">
    <property type="entry name" value="Sig_transdc_resp-reg_C-effctor"/>
</dbReference>
<dbReference type="PANTHER" id="PTHR16305">
    <property type="entry name" value="TESTICULAR SOLUBLE ADENYLYL CYCLASE"/>
    <property type="match status" value="1"/>
</dbReference>
<protein>
    <submittedName>
        <fullName evidence="4">Regulatory protein, luxR family</fullName>
    </submittedName>
</protein>
<organism evidence="4 5">
    <name type="scientific">Actinacidiphila glaucinigra</name>
    <dbReference type="NCBI Taxonomy" id="235986"/>
    <lineage>
        <taxon>Bacteria</taxon>
        <taxon>Bacillati</taxon>
        <taxon>Actinomycetota</taxon>
        <taxon>Actinomycetes</taxon>
        <taxon>Kitasatosporales</taxon>
        <taxon>Streptomycetaceae</taxon>
        <taxon>Actinacidiphila</taxon>
    </lineage>
</organism>
<feature type="domain" description="HTH luxR-type" evidence="3">
    <location>
        <begin position="861"/>
        <end position="926"/>
    </location>
</feature>
<dbReference type="CDD" id="cd06170">
    <property type="entry name" value="LuxR_C_like"/>
    <property type="match status" value="1"/>
</dbReference>
<dbReference type="SMART" id="SM00421">
    <property type="entry name" value="HTH_LUXR"/>
    <property type="match status" value="1"/>
</dbReference>
<keyword evidence="5" id="KW-1185">Reference proteome</keyword>
<evidence type="ECO:0000256" key="2">
    <source>
        <dbReference type="ARBA" id="ARBA00022840"/>
    </source>
</evidence>
<dbReference type="PROSITE" id="PS00622">
    <property type="entry name" value="HTH_LUXR_1"/>
    <property type="match status" value="1"/>
</dbReference>
<dbReference type="InterPro" id="IPR041664">
    <property type="entry name" value="AAA_16"/>
</dbReference>
<dbReference type="AlphaFoldDB" id="A0A239GGS8"/>
<dbReference type="Proteomes" id="UP000198280">
    <property type="component" value="Unassembled WGS sequence"/>
</dbReference>
<dbReference type="PRINTS" id="PR00038">
    <property type="entry name" value="HTHLUXR"/>
</dbReference>
<dbReference type="SUPFAM" id="SSF46894">
    <property type="entry name" value="C-terminal effector domain of the bipartite response regulators"/>
    <property type="match status" value="1"/>
</dbReference>
<dbReference type="SUPFAM" id="SSF52540">
    <property type="entry name" value="P-loop containing nucleoside triphosphate hydrolases"/>
    <property type="match status" value="1"/>
</dbReference>
<dbReference type="InterPro" id="IPR000792">
    <property type="entry name" value="Tscrpt_reg_LuxR_C"/>
</dbReference>
<dbReference type="RefSeq" id="WP_089224807.1">
    <property type="nucleotide sequence ID" value="NZ_FZOF01000007.1"/>
</dbReference>
<dbReference type="GO" id="GO:0006355">
    <property type="term" value="P:regulation of DNA-templated transcription"/>
    <property type="evidence" value="ECO:0007669"/>
    <property type="project" value="InterPro"/>
</dbReference>
<dbReference type="InterPro" id="IPR003593">
    <property type="entry name" value="AAA+_ATPase"/>
</dbReference>
<dbReference type="EMBL" id="FZOF01000007">
    <property type="protein sequence ID" value="SNS68330.1"/>
    <property type="molecule type" value="Genomic_DNA"/>
</dbReference>
<keyword evidence="2" id="KW-0067">ATP-binding</keyword>
<evidence type="ECO:0000259" key="3">
    <source>
        <dbReference type="PROSITE" id="PS50043"/>
    </source>
</evidence>
<keyword evidence="1" id="KW-0547">Nucleotide-binding</keyword>
<name>A0A239GGS8_9ACTN</name>
<dbReference type="PROSITE" id="PS50043">
    <property type="entry name" value="HTH_LUXR_2"/>
    <property type="match status" value="1"/>
</dbReference>
<dbReference type="GO" id="GO:0004016">
    <property type="term" value="F:adenylate cyclase activity"/>
    <property type="evidence" value="ECO:0007669"/>
    <property type="project" value="TreeGrafter"/>
</dbReference>
<dbReference type="SMART" id="SM00382">
    <property type="entry name" value="AAA"/>
    <property type="match status" value="1"/>
</dbReference>
<dbReference type="OrthoDB" id="7053960at2"/>
<dbReference type="InterPro" id="IPR027417">
    <property type="entry name" value="P-loop_NTPase"/>
</dbReference>
<sequence length="928" mass="98009">MQSSVYTADVGAGTPQGLVGRAGDVERVEGLLGSVDSGGAVLLTGDPGVGKTALLGHLALRALAAGARVLRAAGTESESGVEYAALNQLLFPLWEEDPQAVDGAHSAALRVALGFGEGAPPERFLVSNAALVLLRRAAAATPILLVVDDLQAVDPASAAVLGFVARRLAGSRVRFLAARRGRRGGAEAGVRAEYEVLPLDEGASRLLASASHPDLSAPVVECVVAAAQGNPLALVELPAALTGPQRAGLERRPAALPLTRRLREVFGSCVAGLPAATRRLLLMPALEGTGDLAVLQCAAQRLGAGADLADLEAAERDGLVRIEEFDHRLTFRHPLYRAAVVDASTSAERRRAHRELAEVLHDRPDQRAWHLGEACVEQDEDVAALLEGTAHRVLRRGDAMAAIRSLTKAAHLSPGAADRGRRLAAAAYIRADASGELTMASRLLDDARRFGSDDRASLYSAAVAVHRLLDGEGDIDTAHQILLGAIENGDHPYGACDPAFEEALYLLLLLCCLGGRAELWAPLHKILERLGPDAPRLLAVNVATQGDPARTALPALGDLEELISGLPQETAPSRITRIGTASIAADRLTGVRDAVSRVPSQGRRQIVTLPLLCTDAFLAGRWDDTTQLADEGLRLCKEHAFEAVSWYFLYYKAVVAAARGEAGVAEETADAMGAWGTSRGAHHLVTLAEHIRVLVAQAEGDFERAYRHAAAISPPGELAPYTPVALLVVGDVVEAAVRTQRPAEAAAHVAAARHAGIAGLSPRRAMLVDASSAMAAEADEEAIGLFERALAHPGIHQWPFDLARVTLAYGERLRKARSTTDARALLSAALATFEQLGARPWADRAKRTLQATGWMVVKRADGPESVSLTPQELEIAHLAASGLTNKQIAERLYLSPRTVGGHLGRVFPKLGITSRAALRDALTGLAKR</sequence>
<dbReference type="GO" id="GO:0003677">
    <property type="term" value="F:DNA binding"/>
    <property type="evidence" value="ECO:0007669"/>
    <property type="project" value="InterPro"/>
</dbReference>
<dbReference type="GO" id="GO:0005524">
    <property type="term" value="F:ATP binding"/>
    <property type="evidence" value="ECO:0007669"/>
    <property type="project" value="UniProtKB-KW"/>
</dbReference>